<reference evidence="2" key="1">
    <citation type="journal article" date="2023" name="Hortic. Res.">
        <title>A chromosome-level phased genome enabling allele-level studies in sweet orange: a case study on citrus Huanglongbing tolerance.</title>
        <authorList>
            <person name="Wu B."/>
            <person name="Yu Q."/>
            <person name="Deng Z."/>
            <person name="Duan Y."/>
            <person name="Luo F."/>
            <person name="Gmitter F. Jr."/>
        </authorList>
    </citation>
    <scope>NUCLEOTIDE SEQUENCE [LARGE SCALE GENOMIC DNA]</scope>
    <source>
        <strain evidence="2">cv. Valencia</strain>
    </source>
</reference>
<dbReference type="Proteomes" id="UP000829398">
    <property type="component" value="Chromosome 3"/>
</dbReference>
<keyword evidence="2" id="KW-1185">Reference proteome</keyword>
<sequence>MAQLAGADEIESLRIELAEIGRSIRSSFRSFASSFRGAIHENDEDEDDEECDPQWAAVDRLPTFERVTTALFDDKDGKRLVDITKLGAEERHLFIEKLIKHIENDNLRLLHKIRKRFDRVGVQLPTVEVRYKNLGVEAECEVVHGKPLPTLWNTTKSALSGFTSLFGSKQEAKIKILKDVNGIIKPGRMTLLLGPPGCGKTTLLSALSGKLSHSLKVSGEVSYNGYRLDEFVPQKTSAYISQYDLHIAEMTVRETIDFSARCQGTGHRADSMKEVIKLEKLAGIFPDPDVDAYMKAISVEGLEKNLQTDYILKILGLDICADTIVGDTMRRGSKDYQFLRWSCYAGELIVGPTRALFMDEISNGLDSSTTFQIVSFLKHLVHITDATALISLLQPAPETFDLFDDVMLMAEGKIVYHGPRSYICKFFEDCGFRCPERKGVADFLQEVISRKDQEQYWHRKDHPYGYVSIDQFITKFKTSHLGLKLEEELAHSFNKSETHKKALSFKKYSLTKWELLKACATREFLLMKRNSFIYVFKSTQLVIIASITMTAFLRSQLAVDVLHANAYLGALFYALMILIVNGFPELNMTVSRLAVFYKQRDLCFYPAWAYAIPASILKVPLSLLESFVWTSLTYYVIGYSPEVGRFFRQFLLLFTVHLTSISLFRAIASLFRTVAVSLMIGTMAILMLLLFGGFIIPKKSMPSWLKWGFWVCPLTYGEIGLTVNEFLAPRWEKITSGNTTVGRQTLESRGLNFDSSFYWISIAALIGFTVLFNVVFTLALTFLKSPGKSRTIIAYEKYSKLQDQKDGSSGSDRDKKHIDAPLKTTAGPKRGKMVLPFEPLTLTFEDVQYYVDTPSAMKKRGFNQKKLQLLSDITGTFRPGILTALMGVSGAGKTTLMDVLSGRKTGGIIEGDIRIGGYPKVQHTFARISGYCEQNDIHSPNITVEESVIFSAWLRLSPEIDLKTKAEFVNEVLQTIELDGIKYSLVGLPGVSGLSTEQRKRLTIAVELVANPSIIFMDEPTSGLDARAAAIVMRAVKNVVETGRTVVCTIHQPSIDIFEAFDDLILMKNGGRIIYSGPLGQHSCKVIDYFESIPGVLKIKDNYNPATWMLEVSSSSIETELGVDFGQIYRESTLHQENKELGKQLSSPSPGSKDLHFPTHFPQNGWEQFKACLWKQNLSYWRNPSYNLRRIVFTCAMSLLYGILFWQQGKKIKTQQEVFNMFGAMYSAAIFFGINNCSSVVPLVATERTVLYRERFAGMYSPWAYSFAQVLVEVPYLFIQAVIYVIITYPMIGYYWSAYKIFWSLHGTFCNLLYFNYMGMLMVSLTPNVQLASILASSSYSMLNLFCGYSITKRILDFHFVLLHANYSWQVQQIPKWWIWAYYLCPTSWVLNGMLSSQYGDIDKEISAFGETKTVSGFLDDYFGFNHDLLGVVGIVLLIFPIVFASLFAYFIGKLNFQRR</sequence>
<comment type="caution">
    <text evidence="1">The sequence shown here is derived from an EMBL/GenBank/DDBJ whole genome shotgun (WGS) entry which is preliminary data.</text>
</comment>
<proteinExistence type="predicted"/>
<gene>
    <name evidence="1" type="ORF">KPL71_007644</name>
</gene>
<evidence type="ECO:0000313" key="2">
    <source>
        <dbReference type="Proteomes" id="UP000829398"/>
    </source>
</evidence>
<protein>
    <submittedName>
        <fullName evidence="1">ABC transporter G family member 37</fullName>
    </submittedName>
</protein>
<evidence type="ECO:0000313" key="1">
    <source>
        <dbReference type="EMBL" id="KAH9779210.1"/>
    </source>
</evidence>
<organism evidence="1 2">
    <name type="scientific">Citrus sinensis</name>
    <name type="common">Sweet orange</name>
    <name type="synonym">Citrus aurantium var. sinensis</name>
    <dbReference type="NCBI Taxonomy" id="2711"/>
    <lineage>
        <taxon>Eukaryota</taxon>
        <taxon>Viridiplantae</taxon>
        <taxon>Streptophyta</taxon>
        <taxon>Embryophyta</taxon>
        <taxon>Tracheophyta</taxon>
        <taxon>Spermatophyta</taxon>
        <taxon>Magnoliopsida</taxon>
        <taxon>eudicotyledons</taxon>
        <taxon>Gunneridae</taxon>
        <taxon>Pentapetalae</taxon>
        <taxon>rosids</taxon>
        <taxon>malvids</taxon>
        <taxon>Sapindales</taxon>
        <taxon>Rutaceae</taxon>
        <taxon>Aurantioideae</taxon>
        <taxon>Citrus</taxon>
    </lineage>
</organism>
<dbReference type="EMBL" id="CM039172">
    <property type="protein sequence ID" value="KAH9779210.1"/>
    <property type="molecule type" value="Genomic_DNA"/>
</dbReference>
<name>A0ACB8M1C6_CITSI</name>
<accession>A0ACB8M1C6</accession>